<evidence type="ECO:0000313" key="2">
    <source>
        <dbReference type="EMBL" id="PMS25307.1"/>
    </source>
</evidence>
<dbReference type="AlphaFoldDB" id="A0A2N7W7C4"/>
<evidence type="ECO:0000313" key="3">
    <source>
        <dbReference type="Proteomes" id="UP000235347"/>
    </source>
</evidence>
<dbReference type="EMBL" id="PNYB01000007">
    <property type="protein sequence ID" value="PMS25307.1"/>
    <property type="molecule type" value="Genomic_DNA"/>
</dbReference>
<comment type="caution">
    <text evidence="2">The sequence shown here is derived from an EMBL/GenBank/DDBJ whole genome shotgun (WGS) entry which is preliminary data.</text>
</comment>
<keyword evidence="1" id="KW-0472">Membrane</keyword>
<proteinExistence type="predicted"/>
<dbReference type="RefSeq" id="WP_102609696.1">
    <property type="nucleotide sequence ID" value="NZ_CADIKD010000010.1"/>
</dbReference>
<organism evidence="2 3">
    <name type="scientific">Trinickia soli</name>
    <dbReference type="NCBI Taxonomy" id="380675"/>
    <lineage>
        <taxon>Bacteria</taxon>
        <taxon>Pseudomonadati</taxon>
        <taxon>Pseudomonadota</taxon>
        <taxon>Betaproteobacteria</taxon>
        <taxon>Burkholderiales</taxon>
        <taxon>Burkholderiaceae</taxon>
        <taxon>Trinickia</taxon>
    </lineage>
</organism>
<dbReference type="Proteomes" id="UP000235347">
    <property type="component" value="Unassembled WGS sequence"/>
</dbReference>
<keyword evidence="1" id="KW-1133">Transmembrane helix</keyword>
<feature type="transmembrane region" description="Helical" evidence="1">
    <location>
        <begin position="101"/>
        <end position="124"/>
    </location>
</feature>
<evidence type="ECO:0000256" key="1">
    <source>
        <dbReference type="SAM" id="Phobius"/>
    </source>
</evidence>
<accession>A0A2N7W7C4</accession>
<sequence>MNNATAPAADAANSVEHELLQAGVPARVRASRKLSDGIDCIVNRISGEWLLSKRGLSNGGSVIVLRALFVSLLVLFIVEPASLALKDVLDPARAWTFDGRRLAHCLVTHLTTTAVVFGSVYTALYARFAAQWRYLADVYNKIKEAEVKYSTQDNAADRLAEWKAGFAEDAEELHLATKKIFAQVIRTWLADEKVKAAFIRYTTGGEERYRNLMSSVLWAVRADDNVK</sequence>
<gene>
    <name evidence="2" type="ORF">C0Z19_10165</name>
</gene>
<name>A0A2N7W7C4_9BURK</name>
<reference evidence="2 3" key="1">
    <citation type="submission" date="2018-01" db="EMBL/GenBank/DDBJ databases">
        <title>Whole genome analyses suggest that Burkholderia sensu lato contains two further novel genera in the rhizoxinica-symbiotica group Mycetohabitans gen. nov., and Trinickia gen. nov.: implications for the evolution of diazotrophy and nodulation in the Burkholderiaceae.</title>
        <authorList>
            <person name="Estrada-de los Santos P."/>
            <person name="Palmer M."/>
            <person name="Chavez-Ramirez B."/>
            <person name="Beukes C."/>
            <person name="Steenkamp E.T."/>
            <person name="Hirsch A.M."/>
            <person name="Manyaka P."/>
            <person name="Maluk M."/>
            <person name="Lafos M."/>
            <person name="Crook M."/>
            <person name="Gross E."/>
            <person name="Simon M.F."/>
            <person name="Bueno dos Reis Junior F."/>
            <person name="Poole P.S."/>
            <person name="Venter S.N."/>
            <person name="James E.K."/>
        </authorList>
    </citation>
    <scope>NUCLEOTIDE SEQUENCE [LARGE SCALE GENOMIC DNA]</scope>
    <source>
        <strain evidence="2 3">GP25-8</strain>
    </source>
</reference>
<feature type="transmembrane region" description="Helical" evidence="1">
    <location>
        <begin position="63"/>
        <end position="81"/>
    </location>
</feature>
<protein>
    <submittedName>
        <fullName evidence="2">Uncharacterized protein</fullName>
    </submittedName>
</protein>
<keyword evidence="3" id="KW-1185">Reference proteome</keyword>
<keyword evidence="1" id="KW-0812">Transmembrane</keyword>